<dbReference type="PATRIC" id="fig|699431.3.peg.1962"/>
<evidence type="ECO:0000256" key="1">
    <source>
        <dbReference type="SAM" id="Phobius"/>
    </source>
</evidence>
<feature type="transmembrane region" description="Helical" evidence="1">
    <location>
        <begin position="166"/>
        <end position="189"/>
    </location>
</feature>
<keyword evidence="1" id="KW-0812">Transmembrane</keyword>
<feature type="transmembrane region" description="Helical" evidence="1">
    <location>
        <begin position="49"/>
        <end position="69"/>
    </location>
</feature>
<comment type="caution">
    <text evidence="2">The sequence shown here is derived from an EMBL/GenBank/DDBJ whole genome shotgun (WGS) entry which is preliminary data.</text>
</comment>
<name>A0A0P7GPW1_9EURY</name>
<keyword evidence="1" id="KW-0472">Membrane</keyword>
<dbReference type="RefSeq" id="WP_054583879.1">
    <property type="nucleotide sequence ID" value="NZ_LGUC01000001.1"/>
</dbReference>
<dbReference type="InterPro" id="IPR055968">
    <property type="entry name" value="DUF7546"/>
</dbReference>
<keyword evidence="1" id="KW-1133">Transmembrane helix</keyword>
<evidence type="ECO:0000313" key="2">
    <source>
        <dbReference type="EMBL" id="KPN31169.1"/>
    </source>
</evidence>
<keyword evidence="3" id="KW-1185">Reference proteome</keyword>
<organism evidence="2 3">
    <name type="scientific">Halolamina pelagica</name>
    <dbReference type="NCBI Taxonomy" id="699431"/>
    <lineage>
        <taxon>Archaea</taxon>
        <taxon>Methanobacteriati</taxon>
        <taxon>Methanobacteriota</taxon>
        <taxon>Stenosarchaea group</taxon>
        <taxon>Halobacteria</taxon>
        <taxon>Halobacteriales</taxon>
        <taxon>Haloferacaceae</taxon>
    </lineage>
</organism>
<sequence length="227" mass="24358">MSAFAVPSVDDLPEPRTVLLWTGVLYVEVMALTGYWLFGNTTSVSQPRFALYGLLWINVSLWVFFRTDVPDTSRSTARRAGVLALGYLAVLAYTGGVVAPGIPTTFDYTAGFSVLWLPPGWGPAITFKNEFVRLILMPAKVVGYLALAYLVFVTVVDVSRSAVSGLLGLFSCVSCSWPILASIATVAFGGGSFVAVATTTYAYDVSTAVFLLTVALLSWRPSLGSLR</sequence>
<evidence type="ECO:0000313" key="3">
    <source>
        <dbReference type="Proteomes" id="UP000050535"/>
    </source>
</evidence>
<proteinExistence type="predicted"/>
<dbReference type="EMBL" id="LGUC01000001">
    <property type="protein sequence ID" value="KPN31169.1"/>
    <property type="molecule type" value="Genomic_DNA"/>
</dbReference>
<feature type="transmembrane region" description="Helical" evidence="1">
    <location>
        <begin position="201"/>
        <end position="219"/>
    </location>
</feature>
<protein>
    <submittedName>
        <fullName evidence="2">Uncharacterized protein</fullName>
    </submittedName>
</protein>
<dbReference type="Proteomes" id="UP000050535">
    <property type="component" value="Unassembled WGS sequence"/>
</dbReference>
<dbReference type="STRING" id="699431.SY89_01912"/>
<feature type="transmembrane region" description="Helical" evidence="1">
    <location>
        <begin position="141"/>
        <end position="159"/>
    </location>
</feature>
<feature type="transmembrane region" description="Helical" evidence="1">
    <location>
        <begin position="18"/>
        <end position="37"/>
    </location>
</feature>
<gene>
    <name evidence="2" type="ORF">SY89_01912</name>
</gene>
<feature type="transmembrane region" description="Helical" evidence="1">
    <location>
        <begin position="81"/>
        <end position="102"/>
    </location>
</feature>
<reference evidence="3" key="1">
    <citation type="submission" date="2013-11" db="EMBL/GenBank/DDBJ databases">
        <authorList>
            <person name="Hoang H.T."/>
            <person name="Killian M.L."/>
            <person name="Madson D.M."/>
            <person name="Arruda P.H.E."/>
            <person name="Sun D."/>
            <person name="Schwartz K.J."/>
            <person name="Yoon K."/>
        </authorList>
    </citation>
    <scope>NUCLEOTIDE SEQUENCE [LARGE SCALE GENOMIC DNA]</scope>
    <source>
        <strain evidence="3">CDK2</strain>
    </source>
</reference>
<accession>A0A0P7GPW1</accession>
<dbReference type="AlphaFoldDB" id="A0A0P7GPW1"/>
<dbReference type="OrthoDB" id="308076at2157"/>
<dbReference type="Pfam" id="PF24412">
    <property type="entry name" value="DUF7546"/>
    <property type="match status" value="1"/>
</dbReference>